<feature type="chain" id="PRO_5046993923" description="Histidine kinase" evidence="1">
    <location>
        <begin position="25"/>
        <end position="205"/>
    </location>
</feature>
<gene>
    <name evidence="2" type="ORF">HK413_01785</name>
</gene>
<dbReference type="SUPFAM" id="SSF63829">
    <property type="entry name" value="Calcium-dependent phosphotriesterase"/>
    <property type="match status" value="1"/>
</dbReference>
<evidence type="ECO:0000313" key="2">
    <source>
        <dbReference type="EMBL" id="NNU33218.1"/>
    </source>
</evidence>
<dbReference type="EMBL" id="JABFCR010000005">
    <property type="protein sequence ID" value="NNU33218.1"/>
    <property type="molecule type" value="Genomic_DNA"/>
</dbReference>
<reference evidence="2 3" key="1">
    <citation type="submission" date="2020-05" db="EMBL/GenBank/DDBJ databases">
        <authorList>
            <person name="Khan S.A."/>
            <person name="Jeon C.O."/>
            <person name="Chun B.H."/>
        </authorList>
    </citation>
    <scope>NUCLEOTIDE SEQUENCE [LARGE SCALE GENOMIC DNA]</scope>
    <source>
        <strain evidence="2 3">S1162</strain>
    </source>
</reference>
<proteinExistence type="predicted"/>
<dbReference type="Proteomes" id="UP000566071">
    <property type="component" value="Unassembled WGS sequence"/>
</dbReference>
<evidence type="ECO:0000256" key="1">
    <source>
        <dbReference type="SAM" id="SignalP"/>
    </source>
</evidence>
<dbReference type="RefSeq" id="WP_175268921.1">
    <property type="nucleotide sequence ID" value="NZ_JABFCR010000005.1"/>
</dbReference>
<dbReference type="Gene3D" id="2.130.10.10">
    <property type="entry name" value="YVTN repeat-like/Quinoprotein amine dehydrogenase"/>
    <property type="match status" value="1"/>
</dbReference>
<organism evidence="2 3">
    <name type="scientific">Mucilaginibacter humi</name>
    <dbReference type="NCBI Taxonomy" id="2732510"/>
    <lineage>
        <taxon>Bacteria</taxon>
        <taxon>Pseudomonadati</taxon>
        <taxon>Bacteroidota</taxon>
        <taxon>Sphingobacteriia</taxon>
        <taxon>Sphingobacteriales</taxon>
        <taxon>Sphingobacteriaceae</taxon>
        <taxon>Mucilaginibacter</taxon>
    </lineage>
</organism>
<feature type="signal peptide" evidence="1">
    <location>
        <begin position="1"/>
        <end position="24"/>
    </location>
</feature>
<sequence length="205" mass="23158">MPKPFLFKIKLTTLLLFVCAALKAQNSQIRQAFDFPTKEVYDLLVDRHGFVWVASDYGIARYDGINCVHFSSPLQISLGCTNLLEDNYGRIWFNNFNGQIFYIDHETVTLVKSYNYINESNFPVLALFHDQLLATSDKGLFVLDTRTLTGRYISPGTYTSSLAVLKDRVLVNGNKNWYSYKTGTGLKKLAYSGDARPGQCLHSSA</sequence>
<protein>
    <recommendedName>
        <fullName evidence="4">Histidine kinase</fullName>
    </recommendedName>
</protein>
<evidence type="ECO:0008006" key="4">
    <source>
        <dbReference type="Google" id="ProtNLM"/>
    </source>
</evidence>
<accession>A0ABX1VZW1</accession>
<comment type="caution">
    <text evidence="2">The sequence shown here is derived from an EMBL/GenBank/DDBJ whole genome shotgun (WGS) entry which is preliminary data.</text>
</comment>
<name>A0ABX1VZW1_9SPHI</name>
<keyword evidence="3" id="KW-1185">Reference proteome</keyword>
<evidence type="ECO:0000313" key="3">
    <source>
        <dbReference type="Proteomes" id="UP000566071"/>
    </source>
</evidence>
<dbReference type="InterPro" id="IPR015943">
    <property type="entry name" value="WD40/YVTN_repeat-like_dom_sf"/>
</dbReference>
<keyword evidence="1" id="KW-0732">Signal</keyword>